<accession>A0A8C0KJ99</accession>
<dbReference type="Proteomes" id="UP000694391">
    <property type="component" value="Unplaced"/>
</dbReference>
<dbReference type="GO" id="GO:0031267">
    <property type="term" value="F:small GTPase binding"/>
    <property type="evidence" value="ECO:0007669"/>
    <property type="project" value="TreeGrafter"/>
</dbReference>
<dbReference type="InterPro" id="IPR003123">
    <property type="entry name" value="VPS9"/>
</dbReference>
<evidence type="ECO:0000313" key="4">
    <source>
        <dbReference type="Proteomes" id="UP000694391"/>
    </source>
</evidence>
<reference evidence="3" key="1">
    <citation type="submission" date="2025-08" db="UniProtKB">
        <authorList>
            <consortium name="Ensembl"/>
        </authorList>
    </citation>
    <scope>IDENTIFICATION</scope>
</reference>
<protein>
    <submittedName>
        <fullName evidence="3">ALS2 C-terminal like</fullName>
    </submittedName>
</protein>
<dbReference type="PROSITE" id="PS51205">
    <property type="entry name" value="VPS9"/>
    <property type="match status" value="1"/>
</dbReference>
<evidence type="ECO:0000259" key="2">
    <source>
        <dbReference type="PROSITE" id="PS51205"/>
    </source>
</evidence>
<dbReference type="Pfam" id="PF02204">
    <property type="entry name" value="VPS9"/>
    <property type="match status" value="1"/>
</dbReference>
<keyword evidence="4" id="KW-1185">Reference proteome</keyword>
<dbReference type="GO" id="GO:0031410">
    <property type="term" value="C:cytoplasmic vesicle"/>
    <property type="evidence" value="ECO:0007669"/>
    <property type="project" value="TreeGrafter"/>
</dbReference>
<dbReference type="SMART" id="SM00698">
    <property type="entry name" value="MORN"/>
    <property type="match status" value="7"/>
</dbReference>
<proteinExistence type="predicted"/>
<dbReference type="InterPro" id="IPR037191">
    <property type="entry name" value="VPS9_dom_sf"/>
</dbReference>
<dbReference type="GO" id="GO:0016197">
    <property type="term" value="P:endosomal transport"/>
    <property type="evidence" value="ECO:0007669"/>
    <property type="project" value="TreeGrafter"/>
</dbReference>
<evidence type="ECO:0000256" key="1">
    <source>
        <dbReference type="ARBA" id="ARBA00022737"/>
    </source>
</evidence>
<organism evidence="3 4">
    <name type="scientific">Canis lupus dingo</name>
    <name type="common">dingo</name>
    <dbReference type="NCBI Taxonomy" id="286419"/>
    <lineage>
        <taxon>Eukaryota</taxon>
        <taxon>Metazoa</taxon>
        <taxon>Chordata</taxon>
        <taxon>Craniata</taxon>
        <taxon>Vertebrata</taxon>
        <taxon>Euteleostomi</taxon>
        <taxon>Mammalia</taxon>
        <taxon>Eutheria</taxon>
        <taxon>Laurasiatheria</taxon>
        <taxon>Carnivora</taxon>
        <taxon>Caniformia</taxon>
        <taxon>Canidae</taxon>
        <taxon>Canis</taxon>
    </lineage>
</organism>
<dbReference type="SUPFAM" id="SSF109993">
    <property type="entry name" value="VPS9 domain"/>
    <property type="match status" value="1"/>
</dbReference>
<dbReference type="InterPro" id="IPR003409">
    <property type="entry name" value="MORN"/>
</dbReference>
<dbReference type="InterPro" id="IPR057248">
    <property type="entry name" value="Alsin-like_PH"/>
</dbReference>
<feature type="domain" description="VPS9" evidence="2">
    <location>
        <begin position="745"/>
        <end position="884"/>
    </location>
</feature>
<dbReference type="PANTHER" id="PTHR46089">
    <property type="entry name" value="ALSIN HOMOLOG"/>
    <property type="match status" value="1"/>
</dbReference>
<dbReference type="AlphaFoldDB" id="A0A8C0KJ99"/>
<dbReference type="PANTHER" id="PTHR46089:SF1">
    <property type="entry name" value="ALS2 C-TERMINAL-LIKE PROTEIN"/>
    <property type="match status" value="1"/>
</dbReference>
<dbReference type="Ensembl" id="ENSCAFT00020020141.1">
    <property type="protein sequence ID" value="ENSCAFP00020017349.1"/>
    <property type="gene ID" value="ENSCAFG00020013889.1"/>
</dbReference>
<name>A0A8C0KJ99_CANLU</name>
<sequence>MCSPEEEALLRLEEVFSATLARINSLVLQPLLETTPEPSDPRGREHLRLLQQLHQSSQQLWEVTEESLHSLRERLCHQDSVGLESLLLLCGADRVLQVHVEYIESYTSCLVVQVFQKAAKKKREYWRRQRKALWQLLSGVSSEASVGTALAQALCQPLAHHVQQYVFLLLSLGDTIGEHHPTRELVVHAATVFGNLQSFMRQALDQAMATQALWHTLSSRLRDVLCTPARRLLQDSQDIPVMVTPLRAERVLLFDDALILLQGHNVHIFDLKLVWIDPAQDGCMFHLLTPEEELSFCSKDPQDRTVWQWKMTQAVCQALRGKKDFPVLGAGLEPSEPPTCRCVAYTFRAEGRLCQATYEGEWCRGRPHGKGTLKWPDGRNHVGNFCQGLEHGFGIHLIPQASEDTFDCYKCHWQEGSMCGYGICEYSTDEVYRGYFQAGLRHGFGVLESAPQALQPCKYTGHWERGQRSGYGIEEDSDRGERYIGMWQADQRHGPGVMVTQAGVCYQGTFQADKMVGPGVLLSEDDSLYEGTFTRDLTLVGKGKVTFPNGFTLEGSFGSGAGKGLHTQGMLDTAAFPPDPSSTRKRQLGVGAFPVESRWQGVYGPFRDFVSAGCPGDQQEALLGFHVQNARELRKSQEYLCCERSQPEACAGRMEDVLDELLQHREPRALRECLRKALGNSLHPLGKLLRTLMLTFQATYAGIGANKHLQALAQEEVKQHARELWAAYRGLLQVALQRKGQAPEEDEDAETRHLWPLKDLTLTTNQRLSLVRDKCFLSATECLQKIITTVDPREKLEVLEKTYGEIEATVSRVLGQEHKLPMDDLLPLLIYVVSRARIQHLGAEIHLIRDMMDPIHTGGLYDFLLTALESCYEHIQKEDMRLLRFPGRWDSREPW</sequence>
<dbReference type="GeneTree" id="ENSGT00940000161305"/>
<dbReference type="SUPFAM" id="SSF82185">
    <property type="entry name" value="Histone H3 K4-specific methyltransferase SET7/9 N-terminal domain"/>
    <property type="match status" value="2"/>
</dbReference>
<dbReference type="SUPFAM" id="SSF48065">
    <property type="entry name" value="DBL homology domain (DH-domain)"/>
    <property type="match status" value="1"/>
</dbReference>
<dbReference type="GO" id="GO:0005085">
    <property type="term" value="F:guanyl-nucleotide exchange factor activity"/>
    <property type="evidence" value="ECO:0007669"/>
    <property type="project" value="TreeGrafter"/>
</dbReference>
<dbReference type="InterPro" id="IPR035899">
    <property type="entry name" value="DBL_dom_sf"/>
</dbReference>
<evidence type="ECO:0000313" key="3">
    <source>
        <dbReference type="Ensembl" id="ENSCAFP00020017349.1"/>
    </source>
</evidence>
<dbReference type="Pfam" id="PF02493">
    <property type="entry name" value="MORN"/>
    <property type="match status" value="6"/>
</dbReference>
<keyword evidence="1" id="KW-0677">Repeat</keyword>
<dbReference type="Gene3D" id="2.20.110.10">
    <property type="entry name" value="Histone H3 K4-specific methyltransferase SET7/9 N-terminal domain"/>
    <property type="match status" value="2"/>
</dbReference>
<gene>
    <name evidence="3" type="primary">ALS2CL</name>
</gene>
<dbReference type="InterPro" id="IPR051984">
    <property type="entry name" value="Alsin"/>
</dbReference>
<dbReference type="Gene3D" id="1.20.1050.80">
    <property type="entry name" value="VPS9 domain"/>
    <property type="match status" value="1"/>
</dbReference>
<dbReference type="Pfam" id="PF25383">
    <property type="entry name" value="PH_alsin"/>
    <property type="match status" value="1"/>
</dbReference>
<reference evidence="3" key="2">
    <citation type="submission" date="2025-09" db="UniProtKB">
        <authorList>
            <consortium name="Ensembl"/>
        </authorList>
    </citation>
    <scope>IDENTIFICATION</scope>
</reference>